<reference evidence="2" key="1">
    <citation type="submission" date="2020-08" db="EMBL/GenBank/DDBJ databases">
        <title>Multicomponent nature underlies the extraordinary mechanical properties of spider dragline silk.</title>
        <authorList>
            <person name="Kono N."/>
            <person name="Nakamura H."/>
            <person name="Mori M."/>
            <person name="Yoshida Y."/>
            <person name="Ohtoshi R."/>
            <person name="Malay A.D."/>
            <person name="Moran D.A.P."/>
            <person name="Tomita M."/>
            <person name="Numata K."/>
            <person name="Arakawa K."/>
        </authorList>
    </citation>
    <scope>NUCLEOTIDE SEQUENCE</scope>
</reference>
<gene>
    <name evidence="2" type="primary">AVEN_5359_1</name>
    <name evidence="2" type="ORF">TNCV_1529931</name>
</gene>
<accession>A0A8X6SEL5</accession>
<evidence type="ECO:0000256" key="1">
    <source>
        <dbReference type="SAM" id="MobiDB-lite"/>
    </source>
</evidence>
<feature type="region of interest" description="Disordered" evidence="1">
    <location>
        <begin position="345"/>
        <end position="364"/>
    </location>
</feature>
<feature type="compositionally biased region" description="Polar residues" evidence="1">
    <location>
        <begin position="410"/>
        <end position="424"/>
    </location>
</feature>
<evidence type="ECO:0000313" key="3">
    <source>
        <dbReference type="Proteomes" id="UP000887159"/>
    </source>
</evidence>
<name>A0A8X6SEL5_TRICX</name>
<dbReference type="EMBL" id="BMAU01021308">
    <property type="protein sequence ID" value="GFY11801.1"/>
    <property type="molecule type" value="Genomic_DNA"/>
</dbReference>
<organism evidence="2 3">
    <name type="scientific">Trichonephila clavipes</name>
    <name type="common">Golden silk orbweaver</name>
    <name type="synonym">Nephila clavipes</name>
    <dbReference type="NCBI Taxonomy" id="2585209"/>
    <lineage>
        <taxon>Eukaryota</taxon>
        <taxon>Metazoa</taxon>
        <taxon>Ecdysozoa</taxon>
        <taxon>Arthropoda</taxon>
        <taxon>Chelicerata</taxon>
        <taxon>Arachnida</taxon>
        <taxon>Araneae</taxon>
        <taxon>Araneomorphae</taxon>
        <taxon>Entelegynae</taxon>
        <taxon>Araneoidea</taxon>
        <taxon>Nephilidae</taxon>
        <taxon>Trichonephila</taxon>
    </lineage>
</organism>
<feature type="compositionally biased region" description="Basic and acidic residues" evidence="1">
    <location>
        <begin position="385"/>
        <end position="402"/>
    </location>
</feature>
<evidence type="ECO:0000313" key="2">
    <source>
        <dbReference type="EMBL" id="GFY11801.1"/>
    </source>
</evidence>
<comment type="caution">
    <text evidence="2">The sequence shown here is derived from an EMBL/GenBank/DDBJ whole genome shotgun (WGS) entry which is preliminary data.</text>
</comment>
<proteinExistence type="predicted"/>
<dbReference type="Proteomes" id="UP000887159">
    <property type="component" value="Unassembled WGS sequence"/>
</dbReference>
<protein>
    <submittedName>
        <fullName evidence="2">Uncharacterized protein</fullName>
    </submittedName>
</protein>
<sequence length="502" mass="55111">MATPGSSFTPTPLGHEENVGEAMFLEDVSNSRLNLELQKKDLIQFQAGMFKEGTKSLLYFMSALGLSLGTASHAYVGKEDAERVMISDVRAHGSTRERRMARRQHQLYLLEVTDTSEGPWLALPNWSSENQKGFSSSFPKKIKINKRKKTQNAFIQTPHPPYPTHDDQTIDFLNPCPDKEPVLPRLNVNEIAANSRFFILSLTNNDMSKKSPFSIHKALIGIGGEPKSVKRLRSGDLLIETSSALQTKSFLLAKSFLDSPITINPHKTLNSCRGVISESDLLTTPDAEILDGFSDQGVIQLPQTYAQATKPSPISVTTQTAENITKIKCPPLNLLPPLPSPTKPNISLFSPAASKSSSSQTQLLPSISSIGTTVSHPQLPTLVSDTKEHPSQAHGPRKDSKKTNLKKIKPTTNLMVTNVKNTSFKIAREQDSPNETSPVSKKSRRRKTFKTSDAMDTDANPSDSDYDIGMASEEDESLLEADFKKVADNPFTGPLSPSSPKK</sequence>
<feature type="region of interest" description="Disordered" evidence="1">
    <location>
        <begin position="369"/>
        <end position="502"/>
    </location>
</feature>
<dbReference type="AlphaFoldDB" id="A0A8X6SEL5"/>
<keyword evidence="3" id="KW-1185">Reference proteome</keyword>
<feature type="compositionally biased region" description="Polar residues" evidence="1">
    <location>
        <begin position="371"/>
        <end position="384"/>
    </location>
</feature>